<comment type="caution">
    <text evidence="9">The sequence shown here is derived from an EMBL/GenBank/DDBJ whole genome shotgun (WGS) entry which is preliminary data.</text>
</comment>
<evidence type="ECO:0000259" key="7">
    <source>
        <dbReference type="Pfam" id="PF01061"/>
    </source>
</evidence>
<dbReference type="InterPro" id="IPR050352">
    <property type="entry name" value="ABCG_transporters"/>
</dbReference>
<feature type="non-terminal residue" evidence="9">
    <location>
        <position position="1"/>
    </location>
</feature>
<feature type="transmembrane region" description="Helical" evidence="6">
    <location>
        <begin position="298"/>
        <end position="324"/>
    </location>
</feature>
<comment type="subcellular location">
    <subcellularLocation>
        <location evidence="1">Membrane</location>
        <topology evidence="1">Multi-pass membrane protein</topology>
    </subcellularLocation>
</comment>
<dbReference type="PANTHER" id="PTHR48041">
    <property type="entry name" value="ABC TRANSPORTER G FAMILY MEMBER 28"/>
    <property type="match status" value="1"/>
</dbReference>
<reference evidence="9 10" key="1">
    <citation type="journal article" date="2018" name="Gigascience">
        <title>Genomes of trombidid mites reveal novel predicted allergens and laterally-transferred genes associated with secondary metabolism.</title>
        <authorList>
            <person name="Dong X."/>
            <person name="Chaisiri K."/>
            <person name="Xia D."/>
            <person name="Armstrong S.D."/>
            <person name="Fang Y."/>
            <person name="Donnelly M.J."/>
            <person name="Kadowaki T."/>
            <person name="McGarry J.W."/>
            <person name="Darby A.C."/>
            <person name="Makepeace B.L."/>
        </authorList>
    </citation>
    <scope>NUCLEOTIDE SEQUENCE [LARGE SCALE GENOMIC DNA]</scope>
    <source>
        <strain evidence="9">UoL-UT</strain>
    </source>
</reference>
<keyword evidence="10" id="KW-1185">Reference proteome</keyword>
<keyword evidence="4 6" id="KW-1133">Transmembrane helix</keyword>
<evidence type="ECO:0000256" key="4">
    <source>
        <dbReference type="ARBA" id="ARBA00022989"/>
    </source>
</evidence>
<dbReference type="AlphaFoldDB" id="A0A443S103"/>
<evidence type="ECO:0000256" key="1">
    <source>
        <dbReference type="ARBA" id="ARBA00004141"/>
    </source>
</evidence>
<dbReference type="Pfam" id="PF19055">
    <property type="entry name" value="ABC2_membrane_7"/>
    <property type="match status" value="1"/>
</dbReference>
<dbReference type="STRING" id="299467.A0A443S103"/>
<evidence type="ECO:0000313" key="9">
    <source>
        <dbReference type="EMBL" id="RWS21196.1"/>
    </source>
</evidence>
<feature type="domain" description="ABC transporter family G" evidence="8">
    <location>
        <begin position="23"/>
        <end position="79"/>
    </location>
</feature>
<dbReference type="Pfam" id="PF01061">
    <property type="entry name" value="ABC2_membrane"/>
    <property type="match status" value="1"/>
</dbReference>
<feature type="transmembrane region" description="Helical" evidence="6">
    <location>
        <begin position="330"/>
        <end position="349"/>
    </location>
</feature>
<dbReference type="GO" id="GO:0140359">
    <property type="term" value="F:ABC-type transporter activity"/>
    <property type="evidence" value="ECO:0007669"/>
    <property type="project" value="InterPro"/>
</dbReference>
<proteinExistence type="predicted"/>
<dbReference type="PANTHER" id="PTHR48041:SF78">
    <property type="entry name" value="ABC TRANSPORTER EXPRESSED IN TRACHEA, ISOFORM A"/>
    <property type="match status" value="1"/>
</dbReference>
<dbReference type="InterPro" id="IPR043926">
    <property type="entry name" value="ABCG_dom"/>
</dbReference>
<dbReference type="Proteomes" id="UP000288716">
    <property type="component" value="Unassembled WGS sequence"/>
</dbReference>
<protein>
    <submittedName>
        <fullName evidence="9">ABC transporter-like protein 12</fullName>
    </submittedName>
</protein>
<dbReference type="VEuPathDB" id="VectorBase:LDEU010844"/>
<dbReference type="EMBL" id="NCKV01013261">
    <property type="protein sequence ID" value="RWS21196.1"/>
    <property type="molecule type" value="Genomic_DNA"/>
</dbReference>
<evidence type="ECO:0000256" key="2">
    <source>
        <dbReference type="ARBA" id="ARBA00022448"/>
    </source>
</evidence>
<evidence type="ECO:0000256" key="5">
    <source>
        <dbReference type="ARBA" id="ARBA00023136"/>
    </source>
</evidence>
<sequence>RKLTDLKNKELNSKAPAIICSIHQPSARVLNIFHQIYVLSFDGRCVYSGPPSQLIDYLSKLGLQCPQFHNPADFIIEIASSDYGTEAVNKLAISECNRQVDYLNEEKMLLSCTKFLISTNGSKQRNCIRVPVSKVIARLKNKSFPHFKHTWLLLRRTYLSTIRDPKLTWFRISQAIFIAMLMSYLYDYPIGRADGCLPVTAISDQNAFMSIGVGTQDNISFIFFVILFTVMASRMPTVLTFPSEVSVLIQERNNGWYSCWVYYWTKVIADSPYQILITLMFCSIIYPMTSQIESYTRFALFNVIMILVASIAQCVGMLFGTLYVHSVENAVFMAPLSMAPMFLLSGFFGKLSAIPIVMKPIAYISYVKYAFEAILVVLYGMNRCPTFDELKIAAINARLPTNANIVRKNIQDNRQMRINEQYAQSFPKVWSGYYNPLTYQLNHSMVHETTTNATTRSINSTSTSLILRHFEVIDDTLIENICILVFILILLRFVTYFILLSKSNKKK</sequence>
<dbReference type="InterPro" id="IPR013525">
    <property type="entry name" value="ABC2_TM"/>
</dbReference>
<keyword evidence="3 6" id="KW-0812">Transmembrane</keyword>
<evidence type="ECO:0000259" key="8">
    <source>
        <dbReference type="Pfam" id="PF19055"/>
    </source>
</evidence>
<keyword evidence="2" id="KW-0813">Transport</keyword>
<feature type="transmembrane region" description="Helical" evidence="6">
    <location>
        <begin position="477"/>
        <end position="499"/>
    </location>
</feature>
<feature type="transmembrane region" description="Helical" evidence="6">
    <location>
        <begin position="361"/>
        <end position="381"/>
    </location>
</feature>
<name>A0A443S103_9ACAR</name>
<evidence type="ECO:0000256" key="6">
    <source>
        <dbReference type="SAM" id="Phobius"/>
    </source>
</evidence>
<evidence type="ECO:0000256" key="3">
    <source>
        <dbReference type="ARBA" id="ARBA00022692"/>
    </source>
</evidence>
<gene>
    <name evidence="9" type="ORF">B4U80_08586</name>
</gene>
<keyword evidence="5 6" id="KW-0472">Membrane</keyword>
<dbReference type="GO" id="GO:0005886">
    <property type="term" value="C:plasma membrane"/>
    <property type="evidence" value="ECO:0007669"/>
    <property type="project" value="TreeGrafter"/>
</dbReference>
<feature type="domain" description="ABC-2 type transporter transmembrane" evidence="7">
    <location>
        <begin position="150"/>
        <end position="379"/>
    </location>
</feature>
<evidence type="ECO:0000313" key="10">
    <source>
        <dbReference type="Proteomes" id="UP000288716"/>
    </source>
</evidence>
<dbReference type="OrthoDB" id="6500366at2759"/>
<accession>A0A443S103</accession>
<organism evidence="9 10">
    <name type="scientific">Leptotrombidium deliense</name>
    <dbReference type="NCBI Taxonomy" id="299467"/>
    <lineage>
        <taxon>Eukaryota</taxon>
        <taxon>Metazoa</taxon>
        <taxon>Ecdysozoa</taxon>
        <taxon>Arthropoda</taxon>
        <taxon>Chelicerata</taxon>
        <taxon>Arachnida</taxon>
        <taxon>Acari</taxon>
        <taxon>Acariformes</taxon>
        <taxon>Trombidiformes</taxon>
        <taxon>Prostigmata</taxon>
        <taxon>Anystina</taxon>
        <taxon>Parasitengona</taxon>
        <taxon>Trombiculoidea</taxon>
        <taxon>Trombiculidae</taxon>
        <taxon>Leptotrombidium</taxon>
    </lineage>
</organism>